<protein>
    <recommendedName>
        <fullName evidence="5">CDP-diacylglycerol--serine O-phosphatidyltransferase</fullName>
        <ecNumber evidence="4">2.7.8.8</ecNumber>
    </recommendedName>
    <alternativeName>
        <fullName evidence="14">Phosphatidylserine synthase</fullName>
    </alternativeName>
</protein>
<dbReference type="Gene3D" id="1.20.120.1760">
    <property type="match status" value="1"/>
</dbReference>
<feature type="transmembrane region" description="Helical" evidence="16">
    <location>
        <begin position="187"/>
        <end position="206"/>
    </location>
</feature>
<evidence type="ECO:0000256" key="5">
    <source>
        <dbReference type="ARBA" id="ARBA00017171"/>
    </source>
</evidence>
<keyword evidence="6" id="KW-0444">Lipid biosynthesis</keyword>
<evidence type="ECO:0000256" key="16">
    <source>
        <dbReference type="SAM" id="Phobius"/>
    </source>
</evidence>
<gene>
    <name evidence="17" type="ORF">NCTC10571_01882</name>
</gene>
<dbReference type="InterPro" id="IPR043130">
    <property type="entry name" value="CDP-OH_PTrfase_TM_dom"/>
</dbReference>
<feature type="transmembrane region" description="Helical" evidence="16">
    <location>
        <begin position="92"/>
        <end position="110"/>
    </location>
</feature>
<keyword evidence="11 16" id="KW-0472">Membrane</keyword>
<evidence type="ECO:0000256" key="8">
    <source>
        <dbReference type="ARBA" id="ARBA00022692"/>
    </source>
</evidence>
<evidence type="ECO:0000256" key="4">
    <source>
        <dbReference type="ARBA" id="ARBA00013174"/>
    </source>
</evidence>
<dbReference type="PANTHER" id="PTHR14269">
    <property type="entry name" value="CDP-DIACYLGLYCEROL--GLYCEROL-3-PHOSPHATE 3-PHOSPHATIDYLTRANSFERASE-RELATED"/>
    <property type="match status" value="1"/>
</dbReference>
<comment type="catalytic activity">
    <reaction evidence="1">
        <text>a CDP-1,2-diacyl-sn-glycerol + L-serine = a 1,2-diacyl-sn-glycero-3-phospho-L-serine + CMP + H(+)</text>
        <dbReference type="Rhea" id="RHEA:16913"/>
        <dbReference type="ChEBI" id="CHEBI:15378"/>
        <dbReference type="ChEBI" id="CHEBI:33384"/>
        <dbReference type="ChEBI" id="CHEBI:57262"/>
        <dbReference type="ChEBI" id="CHEBI:58332"/>
        <dbReference type="ChEBI" id="CHEBI:60377"/>
        <dbReference type="EC" id="2.7.8.8"/>
    </reaction>
</comment>
<keyword evidence="13" id="KW-1208">Phospholipid metabolism</keyword>
<keyword evidence="12" id="KW-0594">Phospholipid biosynthesis</keyword>
<dbReference type="EMBL" id="UGPP01000001">
    <property type="protein sequence ID" value="STY71719.1"/>
    <property type="molecule type" value="Genomic_DNA"/>
</dbReference>
<feature type="transmembrane region" description="Helical" evidence="16">
    <location>
        <begin position="212"/>
        <end position="232"/>
    </location>
</feature>
<evidence type="ECO:0000256" key="9">
    <source>
        <dbReference type="ARBA" id="ARBA00022989"/>
    </source>
</evidence>
<comment type="subcellular location">
    <subcellularLocation>
        <location evidence="2">Endomembrane system</location>
        <topology evidence="2">Multi-pass membrane protein</topology>
    </subcellularLocation>
</comment>
<feature type="transmembrane region" description="Helical" evidence="16">
    <location>
        <begin position="122"/>
        <end position="141"/>
    </location>
</feature>
<dbReference type="RefSeq" id="WP_115151957.1">
    <property type="nucleotide sequence ID" value="NZ_UGPP01000001.1"/>
</dbReference>
<evidence type="ECO:0000256" key="1">
    <source>
        <dbReference type="ARBA" id="ARBA00000287"/>
    </source>
</evidence>
<feature type="transmembrane region" description="Helical" evidence="16">
    <location>
        <begin position="31"/>
        <end position="47"/>
    </location>
</feature>
<evidence type="ECO:0000256" key="11">
    <source>
        <dbReference type="ARBA" id="ARBA00023136"/>
    </source>
</evidence>
<evidence type="ECO:0000313" key="17">
    <source>
        <dbReference type="EMBL" id="STY71719.1"/>
    </source>
</evidence>
<dbReference type="InterPro" id="IPR050324">
    <property type="entry name" value="CDP-alcohol_PTase-I"/>
</dbReference>
<keyword evidence="9 16" id="KW-1133">Transmembrane helix</keyword>
<evidence type="ECO:0000256" key="3">
    <source>
        <dbReference type="ARBA" id="ARBA00010441"/>
    </source>
</evidence>
<evidence type="ECO:0000256" key="10">
    <source>
        <dbReference type="ARBA" id="ARBA00023098"/>
    </source>
</evidence>
<evidence type="ECO:0000256" key="12">
    <source>
        <dbReference type="ARBA" id="ARBA00023209"/>
    </source>
</evidence>
<comment type="similarity">
    <text evidence="3 15">Belongs to the CDP-alcohol phosphatidyltransferase class-I family.</text>
</comment>
<dbReference type="STRING" id="1122216.GCA_000423385_00204"/>
<dbReference type="GO" id="GO:0012505">
    <property type="term" value="C:endomembrane system"/>
    <property type="evidence" value="ECO:0007669"/>
    <property type="project" value="UniProtKB-SubCell"/>
</dbReference>
<evidence type="ECO:0000256" key="2">
    <source>
        <dbReference type="ARBA" id="ARBA00004127"/>
    </source>
</evidence>
<organism evidence="17 18">
    <name type="scientific">Megamonas hypermegale</name>
    <dbReference type="NCBI Taxonomy" id="158847"/>
    <lineage>
        <taxon>Bacteria</taxon>
        <taxon>Bacillati</taxon>
        <taxon>Bacillota</taxon>
        <taxon>Negativicutes</taxon>
        <taxon>Selenomonadales</taxon>
        <taxon>Selenomonadaceae</taxon>
        <taxon>Megamonas</taxon>
    </lineage>
</organism>
<evidence type="ECO:0000256" key="6">
    <source>
        <dbReference type="ARBA" id="ARBA00022516"/>
    </source>
</evidence>
<dbReference type="PROSITE" id="PS00379">
    <property type="entry name" value="CDP_ALCOHOL_P_TRANSF"/>
    <property type="match status" value="1"/>
</dbReference>
<feature type="transmembrane region" description="Helical" evidence="16">
    <location>
        <begin position="156"/>
        <end position="175"/>
    </location>
</feature>
<sequence>MNYRVIIPNMFTSGNLVFGMCSIISTFNGNIFWGAVFILLALVADGLDGRTARFFGVSSEMGKEMDSLCDCVSFGAAPGFLAYSFVMHEFSYFGWIAVIFYAVCGMWRLARFNVNASVIHGYFMGVPIPAGGCLIATWILLSTHLGITPAMQIDTLGYFLPILIMFVGYLLVSTFKYPDFKGKGEKISKVALGIIAIFAICVLYFGRDAIGYAILFDIFISYALLGILNTIFSLGRN</sequence>
<dbReference type="PANTHER" id="PTHR14269:SF61">
    <property type="entry name" value="CDP-DIACYLGLYCEROL--SERINE O-PHOSPHATIDYLTRANSFERASE"/>
    <property type="match status" value="1"/>
</dbReference>
<keyword evidence="10" id="KW-0443">Lipid metabolism</keyword>
<evidence type="ECO:0000313" key="18">
    <source>
        <dbReference type="Proteomes" id="UP000255234"/>
    </source>
</evidence>
<name>A0A378NVP0_9FIRM</name>
<dbReference type="Proteomes" id="UP000255234">
    <property type="component" value="Unassembled WGS sequence"/>
</dbReference>
<dbReference type="InterPro" id="IPR004533">
    <property type="entry name" value="CDP-diaglyc--ser_O-PTrfase"/>
</dbReference>
<dbReference type="GO" id="GO:0003882">
    <property type="term" value="F:CDP-diacylglycerol-serine O-phosphatidyltransferase activity"/>
    <property type="evidence" value="ECO:0007669"/>
    <property type="project" value="UniProtKB-EC"/>
</dbReference>
<evidence type="ECO:0000256" key="15">
    <source>
        <dbReference type="RuleBase" id="RU003750"/>
    </source>
</evidence>
<evidence type="ECO:0000256" key="7">
    <source>
        <dbReference type="ARBA" id="ARBA00022679"/>
    </source>
</evidence>
<keyword evidence="7 15" id="KW-0808">Transferase</keyword>
<dbReference type="InterPro" id="IPR048254">
    <property type="entry name" value="CDP_ALCOHOL_P_TRANSF_CS"/>
</dbReference>
<dbReference type="InterPro" id="IPR000462">
    <property type="entry name" value="CDP-OH_P_trans"/>
</dbReference>
<evidence type="ECO:0000256" key="14">
    <source>
        <dbReference type="ARBA" id="ARBA00032361"/>
    </source>
</evidence>
<dbReference type="GO" id="GO:0008654">
    <property type="term" value="P:phospholipid biosynthetic process"/>
    <property type="evidence" value="ECO:0007669"/>
    <property type="project" value="UniProtKB-KW"/>
</dbReference>
<evidence type="ECO:0000256" key="13">
    <source>
        <dbReference type="ARBA" id="ARBA00023264"/>
    </source>
</evidence>
<accession>A0A378NVP0</accession>
<dbReference type="GO" id="GO:0016020">
    <property type="term" value="C:membrane"/>
    <property type="evidence" value="ECO:0007669"/>
    <property type="project" value="InterPro"/>
</dbReference>
<keyword evidence="8 16" id="KW-0812">Transmembrane</keyword>
<dbReference type="NCBIfam" id="TIGR00473">
    <property type="entry name" value="pssA"/>
    <property type="match status" value="1"/>
</dbReference>
<dbReference type="Pfam" id="PF01066">
    <property type="entry name" value="CDP-OH_P_transf"/>
    <property type="match status" value="1"/>
</dbReference>
<dbReference type="EC" id="2.7.8.8" evidence="4"/>
<dbReference type="AlphaFoldDB" id="A0A378NVP0"/>
<reference evidence="17 18" key="1">
    <citation type="submission" date="2018-06" db="EMBL/GenBank/DDBJ databases">
        <authorList>
            <consortium name="Pathogen Informatics"/>
            <person name="Doyle S."/>
        </authorList>
    </citation>
    <scope>NUCLEOTIDE SEQUENCE [LARGE SCALE GENOMIC DNA]</scope>
    <source>
        <strain evidence="17 18">NCTC10571</strain>
    </source>
</reference>
<proteinExistence type="inferred from homology"/>